<dbReference type="Gene3D" id="1.10.357.10">
    <property type="entry name" value="Tetracycline Repressor, domain 2"/>
    <property type="match status" value="1"/>
</dbReference>
<feature type="DNA-binding region" description="H-T-H motif" evidence="4">
    <location>
        <begin position="28"/>
        <end position="47"/>
    </location>
</feature>
<evidence type="ECO:0000256" key="3">
    <source>
        <dbReference type="ARBA" id="ARBA00023163"/>
    </source>
</evidence>
<dbReference type="AlphaFoldDB" id="A0A840CSX3"/>
<evidence type="ECO:0000256" key="4">
    <source>
        <dbReference type="PROSITE-ProRule" id="PRU00335"/>
    </source>
</evidence>
<evidence type="ECO:0000256" key="2">
    <source>
        <dbReference type="ARBA" id="ARBA00023125"/>
    </source>
</evidence>
<keyword evidence="2 4" id="KW-0238">DNA-binding</keyword>
<keyword evidence="5" id="KW-1133">Transmembrane helix</keyword>
<dbReference type="SUPFAM" id="SSF46689">
    <property type="entry name" value="Homeodomain-like"/>
    <property type="match status" value="1"/>
</dbReference>
<keyword evidence="5" id="KW-0812">Transmembrane</keyword>
<dbReference type="EMBL" id="JACIEP010000017">
    <property type="protein sequence ID" value="MBB4037789.1"/>
    <property type="molecule type" value="Genomic_DNA"/>
</dbReference>
<dbReference type="InterPro" id="IPR009057">
    <property type="entry name" value="Homeodomain-like_sf"/>
</dbReference>
<reference evidence="7 8" key="1">
    <citation type="submission" date="2020-08" db="EMBL/GenBank/DDBJ databases">
        <title>Genomic Encyclopedia of Type Strains, Phase IV (KMG-IV): sequencing the most valuable type-strain genomes for metagenomic binning, comparative biology and taxonomic classification.</title>
        <authorList>
            <person name="Goeker M."/>
        </authorList>
    </citation>
    <scope>NUCLEOTIDE SEQUENCE [LARGE SCALE GENOMIC DNA]</scope>
    <source>
        <strain evidence="7 8">DSM 104969</strain>
    </source>
</reference>
<dbReference type="InterPro" id="IPR050109">
    <property type="entry name" value="HTH-type_TetR-like_transc_reg"/>
</dbReference>
<feature type="domain" description="HTH tetR-type" evidence="6">
    <location>
        <begin position="5"/>
        <end position="65"/>
    </location>
</feature>
<organism evidence="7 8">
    <name type="scientific">Dysgonomonas hofstadii</name>
    <dbReference type="NCBI Taxonomy" id="637886"/>
    <lineage>
        <taxon>Bacteria</taxon>
        <taxon>Pseudomonadati</taxon>
        <taxon>Bacteroidota</taxon>
        <taxon>Bacteroidia</taxon>
        <taxon>Bacteroidales</taxon>
        <taxon>Dysgonomonadaceae</taxon>
        <taxon>Dysgonomonas</taxon>
    </lineage>
</organism>
<protein>
    <submittedName>
        <fullName evidence="7">AcrR family transcriptional regulator</fullName>
    </submittedName>
</protein>
<gene>
    <name evidence="7" type="ORF">GGR21_003710</name>
</gene>
<proteinExistence type="predicted"/>
<feature type="transmembrane region" description="Helical" evidence="5">
    <location>
        <begin position="152"/>
        <end position="174"/>
    </location>
</feature>
<dbReference type="PANTHER" id="PTHR30055:SF234">
    <property type="entry name" value="HTH-TYPE TRANSCRIPTIONAL REGULATOR BETI"/>
    <property type="match status" value="1"/>
</dbReference>
<dbReference type="GO" id="GO:0000976">
    <property type="term" value="F:transcription cis-regulatory region binding"/>
    <property type="evidence" value="ECO:0007669"/>
    <property type="project" value="TreeGrafter"/>
</dbReference>
<dbReference type="Proteomes" id="UP000555103">
    <property type="component" value="Unassembled WGS sequence"/>
</dbReference>
<evidence type="ECO:0000313" key="8">
    <source>
        <dbReference type="Proteomes" id="UP000555103"/>
    </source>
</evidence>
<dbReference type="RefSeq" id="WP_183308631.1">
    <property type="nucleotide sequence ID" value="NZ_JACIEP010000017.1"/>
</dbReference>
<dbReference type="PRINTS" id="PR00455">
    <property type="entry name" value="HTHTETR"/>
</dbReference>
<comment type="caution">
    <text evidence="7">The sequence shown here is derived from an EMBL/GenBank/DDBJ whole genome shotgun (WGS) entry which is preliminary data.</text>
</comment>
<evidence type="ECO:0000256" key="1">
    <source>
        <dbReference type="ARBA" id="ARBA00023015"/>
    </source>
</evidence>
<keyword evidence="5" id="KW-0472">Membrane</keyword>
<name>A0A840CSX3_9BACT</name>
<evidence type="ECO:0000259" key="6">
    <source>
        <dbReference type="PROSITE" id="PS50977"/>
    </source>
</evidence>
<dbReference type="GO" id="GO:0003700">
    <property type="term" value="F:DNA-binding transcription factor activity"/>
    <property type="evidence" value="ECO:0007669"/>
    <property type="project" value="TreeGrafter"/>
</dbReference>
<evidence type="ECO:0000256" key="5">
    <source>
        <dbReference type="SAM" id="Phobius"/>
    </source>
</evidence>
<dbReference type="PROSITE" id="PS50977">
    <property type="entry name" value="HTH_TETR_2"/>
    <property type="match status" value="1"/>
</dbReference>
<keyword evidence="3" id="KW-0804">Transcription</keyword>
<dbReference type="Pfam" id="PF00440">
    <property type="entry name" value="TetR_N"/>
    <property type="match status" value="1"/>
</dbReference>
<dbReference type="InterPro" id="IPR001647">
    <property type="entry name" value="HTH_TetR"/>
</dbReference>
<dbReference type="PANTHER" id="PTHR30055">
    <property type="entry name" value="HTH-TYPE TRANSCRIPTIONAL REGULATOR RUTR"/>
    <property type="match status" value="1"/>
</dbReference>
<evidence type="ECO:0000313" key="7">
    <source>
        <dbReference type="EMBL" id="MBB4037789.1"/>
    </source>
</evidence>
<accession>A0A840CSX3</accession>
<sequence>MHKDDNTENRIKETAKRLFQEKGFDAVRTREIAEAAGINSALLHYYFRSKENLFHIIMIESISEMFSFLRQIISDPTTSLSYKIDLIVDGYIDVIKGNPNLALFVLNELQVDSGRMIKEGGIAKDMLVESCLFHQINEQLNKKGIKMSPLHIMLNTISLSVMPVIARPLIVYLYDTNIDNISGFLEERRKLIPMWIKGMLQLDE</sequence>
<keyword evidence="1" id="KW-0805">Transcription regulation</keyword>
<keyword evidence="8" id="KW-1185">Reference proteome</keyword>